<proteinExistence type="predicted"/>
<evidence type="ECO:0000256" key="1">
    <source>
        <dbReference type="SAM" id="SignalP"/>
    </source>
</evidence>
<gene>
    <name evidence="2" type="ORF">DFQ12_4332</name>
</gene>
<evidence type="ECO:0000313" key="2">
    <source>
        <dbReference type="EMBL" id="RKE47170.1"/>
    </source>
</evidence>
<evidence type="ECO:0000313" key="3">
    <source>
        <dbReference type="Proteomes" id="UP000286246"/>
    </source>
</evidence>
<organism evidence="2 3">
    <name type="scientific">Sphingobacterium detergens</name>
    <dbReference type="NCBI Taxonomy" id="1145106"/>
    <lineage>
        <taxon>Bacteria</taxon>
        <taxon>Pseudomonadati</taxon>
        <taxon>Bacteroidota</taxon>
        <taxon>Sphingobacteriia</taxon>
        <taxon>Sphingobacteriales</taxon>
        <taxon>Sphingobacteriaceae</taxon>
        <taxon>Sphingobacterium</taxon>
    </lineage>
</organism>
<protein>
    <submittedName>
        <fullName evidence="2">Uncharacterized protein</fullName>
    </submittedName>
</protein>
<dbReference type="EMBL" id="RAPY01000004">
    <property type="protein sequence ID" value="RKE47170.1"/>
    <property type="molecule type" value="Genomic_DNA"/>
</dbReference>
<keyword evidence="1" id="KW-0732">Signal</keyword>
<dbReference type="AlphaFoldDB" id="A0A420ARY5"/>
<dbReference type="PROSITE" id="PS51257">
    <property type="entry name" value="PROKAR_LIPOPROTEIN"/>
    <property type="match status" value="1"/>
</dbReference>
<reference evidence="2 3" key="1">
    <citation type="submission" date="2018-09" db="EMBL/GenBank/DDBJ databases">
        <title>Genomic Encyclopedia of Type Strains, Phase III (KMG-III): the genomes of soil and plant-associated and newly described type strains.</title>
        <authorList>
            <person name="Whitman W."/>
        </authorList>
    </citation>
    <scope>NUCLEOTIDE SEQUENCE [LARGE SCALE GENOMIC DNA]</scope>
    <source>
        <strain evidence="2 3">CECT 7938</strain>
    </source>
</reference>
<feature type="signal peptide" evidence="1">
    <location>
        <begin position="1"/>
        <end position="22"/>
    </location>
</feature>
<comment type="caution">
    <text evidence="2">The sequence shown here is derived from an EMBL/GenBank/DDBJ whole genome shotgun (WGS) entry which is preliminary data.</text>
</comment>
<keyword evidence="3" id="KW-1185">Reference proteome</keyword>
<accession>A0A420ARY5</accession>
<name>A0A420ARY5_SPHD1</name>
<dbReference type="Proteomes" id="UP000286246">
    <property type="component" value="Unassembled WGS sequence"/>
</dbReference>
<feature type="chain" id="PRO_5019158252" evidence="1">
    <location>
        <begin position="23"/>
        <end position="372"/>
    </location>
</feature>
<sequence length="372" mass="42137">MIMKTKIYAMLALAICGGSVMYACKQSVDMMPTELENEKLKIPVDAIAVKEPAVANGWLNFPSMESFNSTMKVLHEKFEDPDKLKGWESNFNKKGYTSLRTFYQQLDADTSEDRREPTADSLIQSNKLLDCPDSWFATVLSKDGYIQIADTVYSFKPGNEKGEAFAIPARSTKEIIAGIAPAAIRGTKIHYTSFRRIPTLRWGEVGDKTIGEDKLPICFTTGGAMGSFWGQVGEDIYAGDNGDTFPEHNGRTVKMNYHRWRVGYVFYASAGVRMKMWKHTRFAGWQSVTYADQMTMEACLKGRAVTAGSMPYPFTSYTSPSWPGFTKYAENNFEKTLKWVGSLIFSEIALEHFNFHWKLNYRGRIAERTIRQ</sequence>